<evidence type="ECO:0000313" key="2">
    <source>
        <dbReference type="Proteomes" id="UP000046395"/>
    </source>
</evidence>
<organism evidence="2 3">
    <name type="scientific">Trichuris muris</name>
    <name type="common">Mouse whipworm</name>
    <dbReference type="NCBI Taxonomy" id="70415"/>
    <lineage>
        <taxon>Eukaryota</taxon>
        <taxon>Metazoa</taxon>
        <taxon>Ecdysozoa</taxon>
        <taxon>Nematoda</taxon>
        <taxon>Enoplea</taxon>
        <taxon>Dorylaimia</taxon>
        <taxon>Trichinellida</taxon>
        <taxon>Trichuridae</taxon>
        <taxon>Trichuris</taxon>
    </lineage>
</organism>
<sequence>MWEAETEIPAPQSEQVTGKPSEEPATEAPIPEKETENQTEEAKTEAPALQPEEVTEKQTEEPAAPEGATVQEVPAADPV</sequence>
<dbReference type="Proteomes" id="UP000046395">
    <property type="component" value="Unassembled WGS sequence"/>
</dbReference>
<evidence type="ECO:0000256" key="1">
    <source>
        <dbReference type="SAM" id="MobiDB-lite"/>
    </source>
</evidence>
<feature type="region of interest" description="Disordered" evidence="1">
    <location>
        <begin position="1"/>
        <end position="79"/>
    </location>
</feature>
<dbReference type="WBParaSite" id="TMUE_0000000045.1">
    <property type="protein sequence ID" value="TMUE_0000000045.1"/>
    <property type="gene ID" value="WBGene00295993"/>
</dbReference>
<reference evidence="3" key="1">
    <citation type="submission" date="2019-12" db="UniProtKB">
        <authorList>
            <consortium name="WormBaseParasite"/>
        </authorList>
    </citation>
    <scope>IDENTIFICATION</scope>
</reference>
<dbReference type="AlphaFoldDB" id="A0A5S6PYH9"/>
<protein>
    <submittedName>
        <fullName evidence="3">Uncharacterized protein</fullName>
    </submittedName>
</protein>
<keyword evidence="2" id="KW-1185">Reference proteome</keyword>
<accession>A0A5S6PYH9</accession>
<evidence type="ECO:0000313" key="3">
    <source>
        <dbReference type="WBParaSite" id="TMUE_0000000045.1"/>
    </source>
</evidence>
<proteinExistence type="predicted"/>
<name>A0A5S6PYH9_TRIMR</name>
<feature type="compositionally biased region" description="Basic and acidic residues" evidence="1">
    <location>
        <begin position="30"/>
        <end position="44"/>
    </location>
</feature>